<dbReference type="Gene3D" id="2.60.40.10">
    <property type="entry name" value="Immunoglobulins"/>
    <property type="match status" value="2"/>
</dbReference>
<accession>A0ABS4Z9K4</accession>
<dbReference type="InterPro" id="IPR022409">
    <property type="entry name" value="PKD/Chitinase_dom"/>
</dbReference>
<dbReference type="EMBL" id="JAGIOB010000001">
    <property type="protein sequence ID" value="MBP2417722.1"/>
    <property type="molecule type" value="Genomic_DNA"/>
</dbReference>
<dbReference type="RefSeq" id="WP_210056583.1">
    <property type="nucleotide sequence ID" value="NZ_BAAAMH010000038.1"/>
</dbReference>
<dbReference type="Pfam" id="PF18911">
    <property type="entry name" value="PKD_4"/>
    <property type="match status" value="2"/>
</dbReference>
<gene>
    <name evidence="3" type="ORF">JOF54_002644</name>
</gene>
<sequence length="958" mass="97667">MGILQGRRSRLSAAVAGGLATALVALGLGAAPAATADTRPISTTLPTTASVDPLPTWQLTGVVWSQVVVGTTVYATGDFTKARPAGMWKGGPTEIAVSHLFAYDITTGERVASFNHTLNAPGLAVTASPDGKRVYVGGSFTTVDNKPRGHLAAFDTATGALVEGFSPSVDQDVKALTATNATVYAGGAFGSATGTAAPTSSARKRLAAFGAADGALLPWAPSATDGAYVWALTLTPDQTKVVIGGQFATLNGANVYGLGAVGATTGTNLPWAASGTLRDSGKGAINSLTTDGTYVYGSGFAFGAGGLFEGSFSLNPANGAIRWMVDCLGDTYDVEPVGDVTYTVSHAHDCRSIGAFGDTSPRTRWQPANAFTTAPTGLNNGPNAYGWNYKGRPAPTMLHWYPELGIGIYSKQYQAAWSVVSGSGYIALGGEFPTVNGKEQYGLTRYAVPGAAPGVPANKVGPQYLGTVPVRSAPPATAASVPAPGTVRVTYGAAWDKDNQRLTYQLYRDRGTAAEALVDTRTVDSNFWTLPTQTVEDKTAPAGSHTYQVRVTDPFGNELLSPVSNSVTASGNAAPTASFTATTTGLTASVDGGGSTDADGTIASYAWTFGDGTTATGRTASRTYAAAGTYSVKLTVTDDQGAVGTTTRSVTVAPTPPANTAPTASFTSTTAGLRVDVDGSGSADADGTVASYAWTFGDGTTATGATANRTYAAAGTYDVRLTVTDDDGATGTVTKSVTVTAPPSDVLADDTFERTSTSGWGSAPTGGAWTYSGSTSLFTVADGAGVITMAAAGSGPTARLPISSTDTDLQLTFAFDKAPTGGGQYTRAVVRGDQANGYHAKVWVQANGTMVVYLNRNVAGTETNLASKVLPGTFVPGQGYRVRIQGYGSGTTTLRTKVWPAGTTEPTAWAATATDTTAALQSPAGVAVRAYLSGSSAAPVRLSVSEITARRTGELTAR</sequence>
<dbReference type="SUPFAM" id="SSF49299">
    <property type="entry name" value="PKD domain"/>
    <property type="match status" value="2"/>
</dbReference>
<evidence type="ECO:0000313" key="3">
    <source>
        <dbReference type="EMBL" id="MBP2417722.1"/>
    </source>
</evidence>
<keyword evidence="4" id="KW-1185">Reference proteome</keyword>
<evidence type="ECO:0000313" key="4">
    <source>
        <dbReference type="Proteomes" id="UP000758168"/>
    </source>
</evidence>
<feature type="domain" description="PKD" evidence="2">
    <location>
        <begin position="575"/>
        <end position="652"/>
    </location>
</feature>
<name>A0ABS4Z9K4_9ACTN</name>
<evidence type="ECO:0000256" key="1">
    <source>
        <dbReference type="SAM" id="SignalP"/>
    </source>
</evidence>
<dbReference type="InterPro" id="IPR000601">
    <property type="entry name" value="PKD_dom"/>
</dbReference>
<protein>
    <submittedName>
        <fullName evidence="3">PKD repeat protein</fullName>
    </submittedName>
</protein>
<dbReference type="InterPro" id="IPR035986">
    <property type="entry name" value="PKD_dom_sf"/>
</dbReference>
<dbReference type="CDD" id="cd00146">
    <property type="entry name" value="PKD"/>
    <property type="match status" value="2"/>
</dbReference>
<keyword evidence="1" id="KW-0732">Signal</keyword>
<feature type="domain" description="PKD" evidence="2">
    <location>
        <begin position="658"/>
        <end position="746"/>
    </location>
</feature>
<dbReference type="InterPro" id="IPR013783">
    <property type="entry name" value="Ig-like_fold"/>
</dbReference>
<dbReference type="PROSITE" id="PS50093">
    <property type="entry name" value="PKD"/>
    <property type="match status" value="2"/>
</dbReference>
<reference evidence="3 4" key="1">
    <citation type="submission" date="2021-03" db="EMBL/GenBank/DDBJ databases">
        <title>Sequencing the genomes of 1000 actinobacteria strains.</title>
        <authorList>
            <person name="Klenk H.-P."/>
        </authorList>
    </citation>
    <scope>NUCLEOTIDE SEQUENCE [LARGE SCALE GENOMIC DNA]</scope>
    <source>
        <strain evidence="3 4">DSM 12936</strain>
    </source>
</reference>
<feature type="signal peptide" evidence="1">
    <location>
        <begin position="1"/>
        <end position="36"/>
    </location>
</feature>
<dbReference type="SUPFAM" id="SSF50969">
    <property type="entry name" value="YVTN repeat-like/Quinoprotein amine dehydrogenase"/>
    <property type="match status" value="1"/>
</dbReference>
<feature type="chain" id="PRO_5047290728" evidence="1">
    <location>
        <begin position="37"/>
        <end position="958"/>
    </location>
</feature>
<dbReference type="PROSITE" id="PS51318">
    <property type="entry name" value="TAT"/>
    <property type="match status" value="1"/>
</dbReference>
<comment type="caution">
    <text evidence="3">The sequence shown here is derived from an EMBL/GenBank/DDBJ whole genome shotgun (WGS) entry which is preliminary data.</text>
</comment>
<dbReference type="InterPro" id="IPR011044">
    <property type="entry name" value="Quino_amine_DH_bsu"/>
</dbReference>
<proteinExistence type="predicted"/>
<dbReference type="Proteomes" id="UP000758168">
    <property type="component" value="Unassembled WGS sequence"/>
</dbReference>
<dbReference type="SMART" id="SM00089">
    <property type="entry name" value="PKD"/>
    <property type="match status" value="2"/>
</dbReference>
<organism evidence="3 4">
    <name type="scientific">Microlunatus capsulatus</name>
    <dbReference type="NCBI Taxonomy" id="99117"/>
    <lineage>
        <taxon>Bacteria</taxon>
        <taxon>Bacillati</taxon>
        <taxon>Actinomycetota</taxon>
        <taxon>Actinomycetes</taxon>
        <taxon>Propionibacteriales</taxon>
        <taxon>Propionibacteriaceae</taxon>
        <taxon>Microlunatus</taxon>
    </lineage>
</organism>
<evidence type="ECO:0000259" key="2">
    <source>
        <dbReference type="PROSITE" id="PS50093"/>
    </source>
</evidence>
<dbReference type="InterPro" id="IPR006311">
    <property type="entry name" value="TAT_signal"/>
</dbReference>